<keyword evidence="6" id="KW-0067">ATP-binding</keyword>
<dbReference type="Gene3D" id="1.10.510.10">
    <property type="entry name" value="Transferase(Phosphotransferase) domain 1"/>
    <property type="match status" value="1"/>
</dbReference>
<feature type="domain" description="Protein kinase" evidence="7">
    <location>
        <begin position="15"/>
        <end position="256"/>
    </location>
</feature>
<evidence type="ECO:0000313" key="8">
    <source>
        <dbReference type="EMBL" id="GIF75142.1"/>
    </source>
</evidence>
<keyword evidence="9" id="KW-1185">Reference proteome</keyword>
<dbReference type="PROSITE" id="PS50011">
    <property type="entry name" value="PROTEIN_KINASE_DOM"/>
    <property type="match status" value="1"/>
</dbReference>
<evidence type="ECO:0000256" key="2">
    <source>
        <dbReference type="ARBA" id="ARBA00022527"/>
    </source>
</evidence>
<proteinExistence type="predicted"/>
<keyword evidence="5" id="KW-0418">Kinase</keyword>
<evidence type="ECO:0000256" key="3">
    <source>
        <dbReference type="ARBA" id="ARBA00022679"/>
    </source>
</evidence>
<name>A0ABQ4CWD4_9ACTN</name>
<dbReference type="PANTHER" id="PTHR43289:SF6">
    <property type="entry name" value="SERINE_THREONINE-PROTEIN KINASE NEKL-3"/>
    <property type="match status" value="1"/>
</dbReference>
<reference evidence="8 9" key="1">
    <citation type="submission" date="2021-01" db="EMBL/GenBank/DDBJ databases">
        <title>Whole genome shotgun sequence of Asanoa siamensis NBRC 107932.</title>
        <authorList>
            <person name="Komaki H."/>
            <person name="Tamura T."/>
        </authorList>
    </citation>
    <scope>NUCLEOTIDE SEQUENCE [LARGE SCALE GENOMIC DNA]</scope>
    <source>
        <strain evidence="8 9">NBRC 107932</strain>
    </source>
</reference>
<evidence type="ECO:0000256" key="4">
    <source>
        <dbReference type="ARBA" id="ARBA00022741"/>
    </source>
</evidence>
<organism evidence="8 9">
    <name type="scientific">Asanoa siamensis</name>
    <dbReference type="NCBI Taxonomy" id="926357"/>
    <lineage>
        <taxon>Bacteria</taxon>
        <taxon>Bacillati</taxon>
        <taxon>Actinomycetota</taxon>
        <taxon>Actinomycetes</taxon>
        <taxon>Micromonosporales</taxon>
        <taxon>Micromonosporaceae</taxon>
        <taxon>Asanoa</taxon>
    </lineage>
</organism>
<dbReference type="PROSITE" id="PS00109">
    <property type="entry name" value="PROTEIN_KINASE_TYR"/>
    <property type="match status" value="1"/>
</dbReference>
<gene>
    <name evidence="8" type="ORF">Asi02nite_46600</name>
</gene>
<dbReference type="InterPro" id="IPR008266">
    <property type="entry name" value="Tyr_kinase_AS"/>
</dbReference>
<dbReference type="EMBL" id="BONE01000039">
    <property type="protein sequence ID" value="GIF75142.1"/>
    <property type="molecule type" value="Genomic_DNA"/>
</dbReference>
<evidence type="ECO:0000256" key="6">
    <source>
        <dbReference type="ARBA" id="ARBA00022840"/>
    </source>
</evidence>
<keyword evidence="2" id="KW-0723">Serine/threonine-protein kinase</keyword>
<evidence type="ECO:0000313" key="9">
    <source>
        <dbReference type="Proteomes" id="UP000604117"/>
    </source>
</evidence>
<keyword evidence="4" id="KW-0547">Nucleotide-binding</keyword>
<comment type="caution">
    <text evidence="8">The sequence shown here is derived from an EMBL/GenBank/DDBJ whole genome shotgun (WGS) entry which is preliminary data.</text>
</comment>
<accession>A0ABQ4CWD4</accession>
<dbReference type="Proteomes" id="UP000604117">
    <property type="component" value="Unassembled WGS sequence"/>
</dbReference>
<dbReference type="CDD" id="cd14014">
    <property type="entry name" value="STKc_PknB_like"/>
    <property type="match status" value="1"/>
</dbReference>
<evidence type="ECO:0000256" key="5">
    <source>
        <dbReference type="ARBA" id="ARBA00022777"/>
    </source>
</evidence>
<dbReference type="Pfam" id="PF00069">
    <property type="entry name" value="Pkinase"/>
    <property type="match status" value="1"/>
</dbReference>
<dbReference type="Gene3D" id="3.30.200.20">
    <property type="entry name" value="Phosphorylase Kinase, domain 1"/>
    <property type="match status" value="1"/>
</dbReference>
<keyword evidence="3" id="KW-0808">Transferase</keyword>
<evidence type="ECO:0000256" key="1">
    <source>
        <dbReference type="ARBA" id="ARBA00012513"/>
    </source>
</evidence>
<dbReference type="InterPro" id="IPR011009">
    <property type="entry name" value="Kinase-like_dom_sf"/>
</dbReference>
<sequence length="256" mass="26676">MAAWLRMGTTILRRYVLLGPIARGGVSTVYHGFDSHSARPLAVKVIGPAHAESARHEAAITERLRHPSVPRVYDHGAATLPDGSVAPYVVLELLDGVPLAGRLAGGPLPWPEAVRIAATVADVLAVAHRRGVVHRDVSARNVMLTRAGAKMIDFGLAGPAGAAGLPADDVFALGALLLHMLTGRSDQRGPRAVQAPVLAVPGLPRAIADLCRATMSRLPADRPVSAAVAIGLWSSIMPATAPVPHALPAPALHRLN</sequence>
<dbReference type="InterPro" id="IPR000719">
    <property type="entry name" value="Prot_kinase_dom"/>
</dbReference>
<evidence type="ECO:0000259" key="7">
    <source>
        <dbReference type="PROSITE" id="PS50011"/>
    </source>
</evidence>
<protein>
    <recommendedName>
        <fullName evidence="1">non-specific serine/threonine protein kinase</fullName>
        <ecNumber evidence="1">2.7.11.1</ecNumber>
    </recommendedName>
</protein>
<dbReference type="SUPFAM" id="SSF56112">
    <property type="entry name" value="Protein kinase-like (PK-like)"/>
    <property type="match status" value="1"/>
</dbReference>
<dbReference type="PANTHER" id="PTHR43289">
    <property type="entry name" value="MITOGEN-ACTIVATED PROTEIN KINASE KINASE KINASE 20-RELATED"/>
    <property type="match status" value="1"/>
</dbReference>
<dbReference type="EC" id="2.7.11.1" evidence="1"/>